<reference evidence="2 3" key="1">
    <citation type="submission" date="2019-06" db="EMBL/GenBank/DDBJ databases">
        <title>Whole genome sequence for Rhodospirillaceae sp. R148.</title>
        <authorList>
            <person name="Wang G."/>
        </authorList>
    </citation>
    <scope>NUCLEOTIDE SEQUENCE [LARGE SCALE GENOMIC DNA]</scope>
    <source>
        <strain evidence="2 3">R148</strain>
    </source>
</reference>
<evidence type="ECO:0000313" key="2">
    <source>
        <dbReference type="EMBL" id="TQV81818.1"/>
    </source>
</evidence>
<dbReference type="RefSeq" id="WP_142895449.1">
    <property type="nucleotide sequence ID" value="NZ_ML660053.1"/>
</dbReference>
<evidence type="ECO:0000313" key="3">
    <source>
        <dbReference type="Proteomes" id="UP000315252"/>
    </source>
</evidence>
<feature type="transmembrane region" description="Helical" evidence="1">
    <location>
        <begin position="12"/>
        <end position="30"/>
    </location>
</feature>
<keyword evidence="1" id="KW-1133">Transmembrane helix</keyword>
<keyword evidence="1" id="KW-0812">Transmembrane</keyword>
<feature type="transmembrane region" description="Helical" evidence="1">
    <location>
        <begin position="173"/>
        <end position="190"/>
    </location>
</feature>
<dbReference type="AlphaFoldDB" id="A0A545TX69"/>
<feature type="transmembrane region" description="Helical" evidence="1">
    <location>
        <begin position="141"/>
        <end position="161"/>
    </location>
</feature>
<dbReference type="OrthoDB" id="7824936at2"/>
<name>A0A545TX69_9PROT</name>
<feature type="transmembrane region" description="Helical" evidence="1">
    <location>
        <begin position="118"/>
        <end position="134"/>
    </location>
</feature>
<sequence length="252" mass="27862">MDDKAVLRARDFWTALVLLAVSIFFLIRTTDIPFLNSKAAGVDSAEWYNSAALVPFGIFGSLFLLSLVLLSIAIREGGAARALSAVGVGLDMDELRRLSAIAVILFCYIFGLVPRVDFIVSSALMITCLIWGFHGGSRTAMLISSIAIALPALYASVMHFGRDQWSKPLDDDWVTLAAFVVLTAVMFWHARRDREGRTVVRITPAVAIICPLILVLAMAFGFRQNVPNRTGLVFKQIEYHYYVTVKPLFQGK</sequence>
<accession>A0A545TX69</accession>
<dbReference type="Proteomes" id="UP000315252">
    <property type="component" value="Unassembled WGS sequence"/>
</dbReference>
<protein>
    <recommendedName>
        <fullName evidence="4">Tripartite tricarboxylate transporter TctB family protein</fullName>
    </recommendedName>
</protein>
<proteinExistence type="predicted"/>
<feature type="transmembrane region" description="Helical" evidence="1">
    <location>
        <begin position="202"/>
        <end position="222"/>
    </location>
</feature>
<evidence type="ECO:0008006" key="4">
    <source>
        <dbReference type="Google" id="ProtNLM"/>
    </source>
</evidence>
<organism evidence="2 3">
    <name type="scientific">Denitrobaculum tricleocarpae</name>
    <dbReference type="NCBI Taxonomy" id="2591009"/>
    <lineage>
        <taxon>Bacteria</taxon>
        <taxon>Pseudomonadati</taxon>
        <taxon>Pseudomonadota</taxon>
        <taxon>Alphaproteobacteria</taxon>
        <taxon>Rhodospirillales</taxon>
        <taxon>Rhodospirillaceae</taxon>
        <taxon>Denitrobaculum</taxon>
    </lineage>
</organism>
<comment type="caution">
    <text evidence="2">The sequence shown here is derived from an EMBL/GenBank/DDBJ whole genome shotgun (WGS) entry which is preliminary data.</text>
</comment>
<gene>
    <name evidence="2" type="ORF">FKG95_06140</name>
</gene>
<feature type="transmembrane region" description="Helical" evidence="1">
    <location>
        <begin position="50"/>
        <end position="74"/>
    </location>
</feature>
<keyword evidence="3" id="KW-1185">Reference proteome</keyword>
<evidence type="ECO:0000256" key="1">
    <source>
        <dbReference type="SAM" id="Phobius"/>
    </source>
</evidence>
<dbReference type="EMBL" id="VHSH01000002">
    <property type="protein sequence ID" value="TQV81818.1"/>
    <property type="molecule type" value="Genomic_DNA"/>
</dbReference>
<keyword evidence="1" id="KW-0472">Membrane</keyword>
<feature type="transmembrane region" description="Helical" evidence="1">
    <location>
        <begin position="95"/>
        <end position="112"/>
    </location>
</feature>